<evidence type="ECO:0000256" key="7">
    <source>
        <dbReference type="SAM" id="MobiDB-lite"/>
    </source>
</evidence>
<evidence type="ECO:0000256" key="2">
    <source>
        <dbReference type="ARBA" id="ARBA00022723"/>
    </source>
</evidence>
<evidence type="ECO:0000256" key="4">
    <source>
        <dbReference type="ARBA" id="ARBA00022771"/>
    </source>
</evidence>
<evidence type="ECO:0000313" key="9">
    <source>
        <dbReference type="EMBL" id="GAA48036.1"/>
    </source>
</evidence>
<gene>
    <name evidence="9" type="ORF">CLF_101104</name>
</gene>
<evidence type="ECO:0000256" key="5">
    <source>
        <dbReference type="ARBA" id="ARBA00022833"/>
    </source>
</evidence>
<protein>
    <recommendedName>
        <fullName evidence="8">C2H2-type domain-containing protein</fullName>
    </recommendedName>
</protein>
<dbReference type="GO" id="GO:0005634">
    <property type="term" value="C:nucleus"/>
    <property type="evidence" value="ECO:0007669"/>
    <property type="project" value="UniProtKB-SubCell"/>
</dbReference>
<dbReference type="InterPro" id="IPR013087">
    <property type="entry name" value="Znf_C2H2_type"/>
</dbReference>
<comment type="subcellular location">
    <subcellularLocation>
        <location evidence="1">Nucleus</location>
    </subcellularLocation>
</comment>
<keyword evidence="10" id="KW-1185">Reference proteome</keyword>
<evidence type="ECO:0000313" key="10">
    <source>
        <dbReference type="Proteomes" id="UP000008909"/>
    </source>
</evidence>
<dbReference type="PROSITE" id="PS00028">
    <property type="entry name" value="ZINC_FINGER_C2H2_1"/>
    <property type="match status" value="2"/>
</dbReference>
<dbReference type="SMART" id="SM00355">
    <property type="entry name" value="ZnF_C2H2"/>
    <property type="match status" value="5"/>
</dbReference>
<dbReference type="GO" id="GO:0008270">
    <property type="term" value="F:zinc ion binding"/>
    <property type="evidence" value="ECO:0007669"/>
    <property type="project" value="UniProtKB-KW"/>
</dbReference>
<reference key="2">
    <citation type="submission" date="2011-10" db="EMBL/GenBank/DDBJ databases">
        <title>The genome and transcriptome sequence of Clonorchis sinensis provide insights into the carcinogenic liver fluke.</title>
        <authorList>
            <person name="Wang X."/>
            <person name="Huang Y."/>
            <person name="Chen W."/>
            <person name="Liu H."/>
            <person name="Guo L."/>
            <person name="Chen Y."/>
            <person name="Luo F."/>
            <person name="Zhou W."/>
            <person name="Sun J."/>
            <person name="Mao Q."/>
            <person name="Liang P."/>
            <person name="Zhou C."/>
            <person name="Tian Y."/>
            <person name="Men J."/>
            <person name="Lv X."/>
            <person name="Huang L."/>
            <person name="Zhou J."/>
            <person name="Hu Y."/>
            <person name="Li R."/>
            <person name="Zhang F."/>
            <person name="Lei H."/>
            <person name="Li X."/>
            <person name="Hu X."/>
            <person name="Liang C."/>
            <person name="Xu J."/>
            <person name="Wu Z."/>
            <person name="Yu X."/>
        </authorList>
    </citation>
    <scope>NUCLEOTIDE SEQUENCE</scope>
    <source>
        <strain>Henan</strain>
    </source>
</reference>
<dbReference type="AlphaFoldDB" id="G7Y500"/>
<reference evidence="9" key="1">
    <citation type="journal article" date="2011" name="Genome Biol.">
        <title>The draft genome of the carcinogenic human liver fluke Clonorchis sinensis.</title>
        <authorList>
            <person name="Wang X."/>
            <person name="Chen W."/>
            <person name="Huang Y."/>
            <person name="Sun J."/>
            <person name="Men J."/>
            <person name="Liu H."/>
            <person name="Luo F."/>
            <person name="Guo L."/>
            <person name="Lv X."/>
            <person name="Deng C."/>
            <person name="Zhou C."/>
            <person name="Fan Y."/>
            <person name="Li X."/>
            <person name="Huang L."/>
            <person name="Hu Y."/>
            <person name="Liang C."/>
            <person name="Hu X."/>
            <person name="Xu J."/>
            <person name="Yu X."/>
        </authorList>
    </citation>
    <scope>NUCLEOTIDE SEQUENCE [LARGE SCALE GENOMIC DNA]</scope>
    <source>
        <strain evidence="9">Henan</strain>
    </source>
</reference>
<dbReference type="PANTHER" id="PTHR24406">
    <property type="entry name" value="TRANSCRIPTIONAL REPRESSOR CTCFL-RELATED"/>
    <property type="match status" value="1"/>
</dbReference>
<dbReference type="InterPro" id="IPR050888">
    <property type="entry name" value="ZnF_C2H2-type_TF"/>
</dbReference>
<evidence type="ECO:0000259" key="8">
    <source>
        <dbReference type="PROSITE" id="PS00028"/>
    </source>
</evidence>
<feature type="region of interest" description="Disordered" evidence="7">
    <location>
        <begin position="1"/>
        <end position="39"/>
    </location>
</feature>
<organism evidence="9 10">
    <name type="scientific">Clonorchis sinensis</name>
    <name type="common">Chinese liver fluke</name>
    <dbReference type="NCBI Taxonomy" id="79923"/>
    <lineage>
        <taxon>Eukaryota</taxon>
        <taxon>Metazoa</taxon>
        <taxon>Spiralia</taxon>
        <taxon>Lophotrochozoa</taxon>
        <taxon>Platyhelminthes</taxon>
        <taxon>Trematoda</taxon>
        <taxon>Digenea</taxon>
        <taxon>Opisthorchiida</taxon>
        <taxon>Opisthorchiata</taxon>
        <taxon>Opisthorchiidae</taxon>
        <taxon>Clonorchis</taxon>
    </lineage>
</organism>
<evidence type="ECO:0000256" key="6">
    <source>
        <dbReference type="ARBA" id="ARBA00023242"/>
    </source>
</evidence>
<name>G7Y500_CLOSI</name>
<dbReference type="EMBL" id="DF142866">
    <property type="protein sequence ID" value="GAA48036.1"/>
    <property type="molecule type" value="Genomic_DNA"/>
</dbReference>
<accession>G7Y500</accession>
<evidence type="ECO:0000256" key="3">
    <source>
        <dbReference type="ARBA" id="ARBA00022737"/>
    </source>
</evidence>
<proteinExistence type="predicted"/>
<keyword evidence="6" id="KW-0539">Nucleus</keyword>
<feature type="domain" description="C2H2-type" evidence="8">
    <location>
        <begin position="329"/>
        <end position="350"/>
    </location>
</feature>
<keyword evidence="5" id="KW-0862">Zinc</keyword>
<dbReference type="Gene3D" id="3.30.160.60">
    <property type="entry name" value="Classic Zinc Finger"/>
    <property type="match status" value="1"/>
</dbReference>
<evidence type="ECO:0000256" key="1">
    <source>
        <dbReference type="ARBA" id="ARBA00004123"/>
    </source>
</evidence>
<keyword evidence="2" id="KW-0479">Metal-binding</keyword>
<keyword evidence="4" id="KW-0863">Zinc-finger</keyword>
<dbReference type="Proteomes" id="UP000008909">
    <property type="component" value="Unassembled WGS sequence"/>
</dbReference>
<sequence>MPKSSSPKRSPKKSPEGKKSPKKKTSPGKNKSDAEPPVEIAVQTEPTTVCYLCMRSFNDSAAIQAHLVLMNHMAPFDCKDQQCRACQTVVNIKDVEHHKCPVMKANFLRLISCPVTLDMGPPYRCLFCRSRPYDSRVELAMHLLCLHRPDKPPGVCGMCKFTYDEPPQLPPPNIPALPANADEERRLAHAKELKAARERQMCEPSDIPTPGLDSLLVHIRNEHVPAYTLWSRRQLLEDSGLRFPYSCPICNWPSKSNYGLHAHILGCHGNASQIRNDLKLCSFCGFPAGNDTSLNQHIVFNHTEPLVKLGNLWIRKELMMNVTDPGTTCVYCWQTFKNDFQLQAHLLVVHVTNNVLRCGWCKVDFTSCSDPILACMIMQHHEYNHGRQLHQIALQNQYTLQPLNDPLPEVPDKDLLIAAHYMHAVCLGIVRRLVSIFVNSDRPVRIGLAGLNRVDHMIRNIRAHTSVDFPRKCRESTLYKQWKATEFRQLLFYIGPIVLKGILLPERYYQDDDFKKAREHEKFPYTSDLDISDMKYFRSFSATTMADLVRVCLRQALTDEFAVSVTYAGSADKLPFRYTRLCTLIEGEMAPEQQKGAIGERLLTHELSNMMYGEKCRKHKAPA</sequence>
<keyword evidence="3" id="KW-0677">Repeat</keyword>
<feature type="domain" description="C2H2-type" evidence="8">
    <location>
        <begin position="50"/>
        <end position="72"/>
    </location>
</feature>